<proteinExistence type="predicted"/>
<name>A0A6M3LQK3_9ZZZZ</name>
<evidence type="ECO:0000313" key="1">
    <source>
        <dbReference type="EMBL" id="QJA95812.1"/>
    </source>
</evidence>
<dbReference type="AlphaFoldDB" id="A0A6M3LQK3"/>
<accession>A0A6M3LQK3</accession>
<organism evidence="1">
    <name type="scientific">viral metagenome</name>
    <dbReference type="NCBI Taxonomy" id="1070528"/>
    <lineage>
        <taxon>unclassified sequences</taxon>
        <taxon>metagenomes</taxon>
        <taxon>organismal metagenomes</taxon>
    </lineage>
</organism>
<sequence length="110" mass="12170">MGFNSTIMICNDHLHDIENDPKFGAKVSNAIGCYDYDTRPFLYNGLQVIETHHADGIIVSAVGGNGGKLLGDGGWSRNLVTYKDGEDWKIKVLRELANNLGYSIRKKRNG</sequence>
<gene>
    <name evidence="1" type="ORF">MM415B05155_0005</name>
</gene>
<dbReference type="EMBL" id="MT143346">
    <property type="protein sequence ID" value="QJA95812.1"/>
    <property type="molecule type" value="Genomic_DNA"/>
</dbReference>
<reference evidence="1" key="1">
    <citation type="submission" date="2020-03" db="EMBL/GenBank/DDBJ databases">
        <title>The deep terrestrial virosphere.</title>
        <authorList>
            <person name="Holmfeldt K."/>
            <person name="Nilsson E."/>
            <person name="Simone D."/>
            <person name="Lopez-Fernandez M."/>
            <person name="Wu X."/>
            <person name="de Brujin I."/>
            <person name="Lundin D."/>
            <person name="Andersson A."/>
            <person name="Bertilsson S."/>
            <person name="Dopson M."/>
        </authorList>
    </citation>
    <scope>NUCLEOTIDE SEQUENCE</scope>
    <source>
        <strain evidence="1">MM415B05155</strain>
    </source>
</reference>
<protein>
    <submittedName>
        <fullName evidence="1">Uncharacterized protein</fullName>
    </submittedName>
</protein>